<protein>
    <recommendedName>
        <fullName evidence="2">Nitrogen regulatory protein areA GATA-like domain-containing protein</fullName>
    </recommendedName>
</protein>
<dbReference type="PANTHER" id="PTHR28051:SF1">
    <property type="entry name" value="PROTEIN MTL1-RELATED"/>
    <property type="match status" value="1"/>
</dbReference>
<dbReference type="GO" id="GO:0042149">
    <property type="term" value="P:cellular response to glucose starvation"/>
    <property type="evidence" value="ECO:0007669"/>
    <property type="project" value="TreeGrafter"/>
</dbReference>
<feature type="region of interest" description="Disordered" evidence="1">
    <location>
        <begin position="51"/>
        <end position="98"/>
    </location>
</feature>
<dbReference type="InterPro" id="IPR013860">
    <property type="entry name" value="AreA_GATA"/>
</dbReference>
<feature type="domain" description="Nitrogen regulatory protein areA GATA-like" evidence="2">
    <location>
        <begin position="121"/>
        <end position="148"/>
    </location>
</feature>
<proteinExistence type="predicted"/>
<evidence type="ECO:0000259" key="2">
    <source>
        <dbReference type="Pfam" id="PF08550"/>
    </source>
</evidence>
<dbReference type="AlphaFoldDB" id="A0A1L9PDY5"/>
<sequence length="554" mass="62715">MAVQSYSHPSSPSPIAQRYCAEYLDDLIANSCVQPSLSGYDGSVDSVSPVLSGSPMVVPEDPPPPYEDCVSSSPPVAQGNELERHSPRRVPAADDISVEEEPSRHVDYLSHMWSEADVRESWRYVGAHRDKYENSARLQNAAWRAWAKLRDNLGTISPVDLNCTRMKDSDDTWLYGPLKASRIQIKPVKVSPPASYCRFRKACREHKSILKKRTASEAILQRSPSPRLRAKSSASERSRNPSRRPTQQPESRPIIQKLYDLVKPPRGIQLRSGKRRIHFNKEVMQCIAITLDEEGMEKEYVEFGDDLSWDRSYIVNLRRSYGGNQTIAPLPPTTLKYHGDVPDLQPAIAPCWSWKRLNVDTGILQTQWQPGTYHKRHQSKSSHILKAGADTRINTGAYDANCTYLLSPQRAKAGLRADMLRTPENKAQGSDAGKAPKRRALNLRRLRLANLPRRALFVDSASPRQRAVRKRTDYKDGGFAARVARKLRFETTTRTRAAGWKSYVRKEREITRRERVGSAALLLEPVDFGCDTAEDSNSEFWLYDRMNHVTGIHA</sequence>
<evidence type="ECO:0000313" key="4">
    <source>
        <dbReference type="Proteomes" id="UP000184073"/>
    </source>
</evidence>
<dbReference type="OrthoDB" id="5563539at2759"/>
<gene>
    <name evidence="3" type="ORF">ASPVEDRAFT_26518</name>
</gene>
<name>A0A1L9PDY5_ASPVE</name>
<dbReference type="RefSeq" id="XP_040665500.1">
    <property type="nucleotide sequence ID" value="XM_040809915.1"/>
</dbReference>
<dbReference type="InterPro" id="IPR052292">
    <property type="entry name" value="Glucose_repression_reg"/>
</dbReference>
<feature type="region of interest" description="Disordered" evidence="1">
    <location>
        <begin position="215"/>
        <end position="252"/>
    </location>
</feature>
<dbReference type="GeneID" id="63725426"/>
<organism evidence="3 4">
    <name type="scientific">Aspergillus versicolor CBS 583.65</name>
    <dbReference type="NCBI Taxonomy" id="1036611"/>
    <lineage>
        <taxon>Eukaryota</taxon>
        <taxon>Fungi</taxon>
        <taxon>Dikarya</taxon>
        <taxon>Ascomycota</taxon>
        <taxon>Pezizomycotina</taxon>
        <taxon>Eurotiomycetes</taxon>
        <taxon>Eurotiomycetidae</taxon>
        <taxon>Eurotiales</taxon>
        <taxon>Aspergillaceae</taxon>
        <taxon>Aspergillus</taxon>
        <taxon>Aspergillus subgen. Nidulantes</taxon>
    </lineage>
</organism>
<dbReference type="STRING" id="1036611.A0A1L9PDY5"/>
<dbReference type="GO" id="GO:0007039">
    <property type="term" value="P:protein catabolic process in the vacuole"/>
    <property type="evidence" value="ECO:0007669"/>
    <property type="project" value="TreeGrafter"/>
</dbReference>
<keyword evidence="4" id="KW-1185">Reference proteome</keyword>
<accession>A0A1L9PDY5</accession>
<evidence type="ECO:0000256" key="1">
    <source>
        <dbReference type="SAM" id="MobiDB-lite"/>
    </source>
</evidence>
<evidence type="ECO:0000313" key="3">
    <source>
        <dbReference type="EMBL" id="OJI99737.1"/>
    </source>
</evidence>
<dbReference type="EMBL" id="KV878127">
    <property type="protein sequence ID" value="OJI99737.1"/>
    <property type="molecule type" value="Genomic_DNA"/>
</dbReference>
<reference evidence="4" key="1">
    <citation type="journal article" date="2017" name="Genome Biol.">
        <title>Comparative genomics reveals high biological diversity and specific adaptations in the industrially and medically important fungal genus Aspergillus.</title>
        <authorList>
            <person name="de Vries R.P."/>
            <person name="Riley R."/>
            <person name="Wiebenga A."/>
            <person name="Aguilar-Osorio G."/>
            <person name="Amillis S."/>
            <person name="Uchima C.A."/>
            <person name="Anderluh G."/>
            <person name="Asadollahi M."/>
            <person name="Askin M."/>
            <person name="Barry K."/>
            <person name="Battaglia E."/>
            <person name="Bayram O."/>
            <person name="Benocci T."/>
            <person name="Braus-Stromeyer S.A."/>
            <person name="Caldana C."/>
            <person name="Canovas D."/>
            <person name="Cerqueira G.C."/>
            <person name="Chen F."/>
            <person name="Chen W."/>
            <person name="Choi C."/>
            <person name="Clum A."/>
            <person name="Dos Santos R.A."/>
            <person name="Damasio A.R."/>
            <person name="Diallinas G."/>
            <person name="Emri T."/>
            <person name="Fekete E."/>
            <person name="Flipphi M."/>
            <person name="Freyberg S."/>
            <person name="Gallo A."/>
            <person name="Gournas C."/>
            <person name="Habgood R."/>
            <person name="Hainaut M."/>
            <person name="Harispe M.L."/>
            <person name="Henrissat B."/>
            <person name="Hilden K.S."/>
            <person name="Hope R."/>
            <person name="Hossain A."/>
            <person name="Karabika E."/>
            <person name="Karaffa L."/>
            <person name="Karanyi Z."/>
            <person name="Krasevec N."/>
            <person name="Kuo A."/>
            <person name="Kusch H."/>
            <person name="LaButti K."/>
            <person name="Lagendijk E.L."/>
            <person name="Lapidus A."/>
            <person name="Levasseur A."/>
            <person name="Lindquist E."/>
            <person name="Lipzen A."/>
            <person name="Logrieco A.F."/>
            <person name="MacCabe A."/>
            <person name="Maekelae M.R."/>
            <person name="Malavazi I."/>
            <person name="Melin P."/>
            <person name="Meyer V."/>
            <person name="Mielnichuk N."/>
            <person name="Miskei M."/>
            <person name="Molnar A.P."/>
            <person name="Mule G."/>
            <person name="Ngan C.Y."/>
            <person name="Orejas M."/>
            <person name="Orosz E."/>
            <person name="Ouedraogo J.P."/>
            <person name="Overkamp K.M."/>
            <person name="Park H.-S."/>
            <person name="Perrone G."/>
            <person name="Piumi F."/>
            <person name="Punt P.J."/>
            <person name="Ram A.F."/>
            <person name="Ramon A."/>
            <person name="Rauscher S."/>
            <person name="Record E."/>
            <person name="Riano-Pachon D.M."/>
            <person name="Robert V."/>
            <person name="Roehrig J."/>
            <person name="Ruller R."/>
            <person name="Salamov A."/>
            <person name="Salih N.S."/>
            <person name="Samson R.A."/>
            <person name="Sandor E."/>
            <person name="Sanguinetti M."/>
            <person name="Schuetze T."/>
            <person name="Sepcic K."/>
            <person name="Shelest E."/>
            <person name="Sherlock G."/>
            <person name="Sophianopoulou V."/>
            <person name="Squina F.M."/>
            <person name="Sun H."/>
            <person name="Susca A."/>
            <person name="Todd R.B."/>
            <person name="Tsang A."/>
            <person name="Unkles S.E."/>
            <person name="van de Wiele N."/>
            <person name="van Rossen-Uffink D."/>
            <person name="Oliveira J.V."/>
            <person name="Vesth T.C."/>
            <person name="Visser J."/>
            <person name="Yu J.-H."/>
            <person name="Zhou M."/>
            <person name="Andersen M.R."/>
            <person name="Archer D.B."/>
            <person name="Baker S.E."/>
            <person name="Benoit I."/>
            <person name="Brakhage A.A."/>
            <person name="Braus G.H."/>
            <person name="Fischer R."/>
            <person name="Frisvad J.C."/>
            <person name="Goldman G.H."/>
            <person name="Houbraken J."/>
            <person name="Oakley B."/>
            <person name="Pocsi I."/>
            <person name="Scazzocchio C."/>
            <person name="Seiboth B."/>
            <person name="vanKuyk P.A."/>
            <person name="Wortman J."/>
            <person name="Dyer P.S."/>
            <person name="Grigoriev I.V."/>
        </authorList>
    </citation>
    <scope>NUCLEOTIDE SEQUENCE [LARGE SCALE GENOMIC DNA]</scope>
    <source>
        <strain evidence="4">CBS 583.65</strain>
    </source>
</reference>
<dbReference type="VEuPathDB" id="FungiDB:ASPVEDRAFT_26518"/>
<dbReference type="GO" id="GO:0005773">
    <property type="term" value="C:vacuole"/>
    <property type="evidence" value="ECO:0007669"/>
    <property type="project" value="GOC"/>
</dbReference>
<dbReference type="PANTHER" id="PTHR28051">
    <property type="entry name" value="PROTEIN MTL1-RELATED"/>
    <property type="match status" value="1"/>
</dbReference>
<dbReference type="Proteomes" id="UP000184073">
    <property type="component" value="Unassembled WGS sequence"/>
</dbReference>
<dbReference type="Pfam" id="PF08550">
    <property type="entry name" value="GATA_AreA"/>
    <property type="match status" value="1"/>
</dbReference>